<dbReference type="Proteomes" id="UP001582793">
    <property type="component" value="Unassembled WGS sequence"/>
</dbReference>
<gene>
    <name evidence="1" type="ORF">AAFH96_17675</name>
</gene>
<name>A0ABV5CSN0_9ACTN</name>
<sequence length="254" mass="27104">MHSTSAAHAPLIADDPEAGRPLLTYLDGATGERIDLSAAALGGWAARTASMLRDGCRLTAGDRVAILLPAHWQTAAVLLGAWSAGITVSFRPWASAGLALLDASPEEPLDAVFVARRRLDSWLETVPEARHRFVLGLAADGAALAEVPDGYRDYAAEVRRYPDLPPAYQEIRGDDPASPDGTSYAEWARLAGELAAMWGLRRGDRVLVDIARHEEPVKWLLAPLSAGASIVLCANLDRANLDARVAAEGITQVL</sequence>
<dbReference type="EMBL" id="JBCGDC010000047">
    <property type="protein sequence ID" value="MFB6394922.1"/>
    <property type="molecule type" value="Genomic_DNA"/>
</dbReference>
<protein>
    <submittedName>
        <fullName evidence="1">TIGR03089 family protein</fullName>
    </submittedName>
</protein>
<dbReference type="SUPFAM" id="SSF56801">
    <property type="entry name" value="Acetyl-CoA synthetase-like"/>
    <property type="match status" value="1"/>
</dbReference>
<dbReference type="InterPro" id="IPR017523">
    <property type="entry name" value="Rv3268"/>
</dbReference>
<evidence type="ECO:0000313" key="1">
    <source>
        <dbReference type="EMBL" id="MFB6394922.1"/>
    </source>
</evidence>
<dbReference type="RefSeq" id="WP_375734917.1">
    <property type="nucleotide sequence ID" value="NZ_JBCGDC010000047.1"/>
</dbReference>
<dbReference type="Gene3D" id="3.40.50.12780">
    <property type="entry name" value="N-terminal domain of ligase-like"/>
    <property type="match status" value="1"/>
</dbReference>
<dbReference type="InterPro" id="IPR042099">
    <property type="entry name" value="ANL_N_sf"/>
</dbReference>
<comment type="caution">
    <text evidence="1">The sequence shown here is derived from an EMBL/GenBank/DDBJ whole genome shotgun (WGS) entry which is preliminary data.</text>
</comment>
<reference evidence="1 2" key="1">
    <citation type="submission" date="2024-04" db="EMBL/GenBank/DDBJ databases">
        <title>Polymorphospora sp. isolated from Baiyangdian Lake in Xiong'an New Area.</title>
        <authorList>
            <person name="Zhang X."/>
            <person name="Liu J."/>
        </authorList>
    </citation>
    <scope>NUCLEOTIDE SEQUENCE [LARGE SCALE GENOMIC DNA]</scope>
    <source>
        <strain evidence="1 2">2-325</strain>
    </source>
</reference>
<dbReference type="NCBIfam" id="TIGR03089">
    <property type="entry name" value="TIGR03089 family protein"/>
    <property type="match status" value="1"/>
</dbReference>
<proteinExistence type="predicted"/>
<accession>A0ABV5CSN0</accession>
<keyword evidence="2" id="KW-1185">Reference proteome</keyword>
<evidence type="ECO:0000313" key="2">
    <source>
        <dbReference type="Proteomes" id="UP001582793"/>
    </source>
</evidence>
<organism evidence="1 2">
    <name type="scientific">Polymorphospora lycopeni</name>
    <dbReference type="NCBI Taxonomy" id="3140240"/>
    <lineage>
        <taxon>Bacteria</taxon>
        <taxon>Bacillati</taxon>
        <taxon>Actinomycetota</taxon>
        <taxon>Actinomycetes</taxon>
        <taxon>Micromonosporales</taxon>
        <taxon>Micromonosporaceae</taxon>
        <taxon>Polymorphospora</taxon>
    </lineage>
</organism>